<keyword evidence="2" id="KW-1185">Reference proteome</keyword>
<dbReference type="EMBL" id="JAJADQ010000012">
    <property type="protein sequence ID" value="MCB2379782.1"/>
    <property type="molecule type" value="Genomic_DNA"/>
</dbReference>
<sequence length="169" mass="19727">MFDPYSITVEEGSTYSFVTQHSVQYQAYFLAVPTSEAPEIDGLIFTFSFVANHEACDFLPPSDYRVKATLRQIIRDFLAKDSERVLCFTCDSNDGKHHKRQITFERWHNEEDPQKQYYYWPFSIPAPSEDEHPTLGGYFIHKDHPMRGVIQEHFVESVMMFTDIKTQAA</sequence>
<gene>
    <name evidence="1" type="ORF">LGH70_19455</name>
</gene>
<dbReference type="Pfam" id="PF19666">
    <property type="entry name" value="DUF6169"/>
    <property type="match status" value="1"/>
</dbReference>
<evidence type="ECO:0000313" key="2">
    <source>
        <dbReference type="Proteomes" id="UP001165297"/>
    </source>
</evidence>
<protein>
    <submittedName>
        <fullName evidence="1">DUF6169 family protein</fullName>
    </submittedName>
</protein>
<dbReference type="RefSeq" id="WP_226189169.1">
    <property type="nucleotide sequence ID" value="NZ_JAJADQ010000012.1"/>
</dbReference>
<evidence type="ECO:0000313" key="1">
    <source>
        <dbReference type="EMBL" id="MCB2379782.1"/>
    </source>
</evidence>
<name>A0ABS8AJC1_9BACT</name>
<proteinExistence type="predicted"/>
<accession>A0ABS8AJC1</accession>
<reference evidence="1" key="1">
    <citation type="submission" date="2021-10" db="EMBL/GenBank/DDBJ databases">
        <authorList>
            <person name="Dean J.D."/>
            <person name="Kim M.K."/>
            <person name="Newey C.N."/>
            <person name="Stoker T.S."/>
            <person name="Thompson D.W."/>
            <person name="Grose J.H."/>
        </authorList>
    </citation>
    <scope>NUCLEOTIDE SEQUENCE</scope>
    <source>
        <strain evidence="1">BT635</strain>
    </source>
</reference>
<organism evidence="1 2">
    <name type="scientific">Hymenobacter nitidus</name>
    <dbReference type="NCBI Taxonomy" id="2880929"/>
    <lineage>
        <taxon>Bacteria</taxon>
        <taxon>Pseudomonadati</taxon>
        <taxon>Bacteroidota</taxon>
        <taxon>Cytophagia</taxon>
        <taxon>Cytophagales</taxon>
        <taxon>Hymenobacteraceae</taxon>
        <taxon>Hymenobacter</taxon>
    </lineage>
</organism>
<dbReference type="Proteomes" id="UP001165297">
    <property type="component" value="Unassembled WGS sequence"/>
</dbReference>
<dbReference type="InterPro" id="IPR046167">
    <property type="entry name" value="DUF6169"/>
</dbReference>
<comment type="caution">
    <text evidence="1">The sequence shown here is derived from an EMBL/GenBank/DDBJ whole genome shotgun (WGS) entry which is preliminary data.</text>
</comment>